<organism evidence="1 2">
    <name type="scientific">Euzebyella marina</name>
    <dbReference type="NCBI Taxonomy" id="1761453"/>
    <lineage>
        <taxon>Bacteria</taxon>
        <taxon>Pseudomonadati</taxon>
        <taxon>Bacteroidota</taxon>
        <taxon>Flavobacteriia</taxon>
        <taxon>Flavobacteriales</taxon>
        <taxon>Flavobacteriaceae</taxon>
        <taxon>Euzebyella</taxon>
    </lineage>
</organism>
<gene>
    <name evidence="1" type="ORF">D1013_04895</name>
</gene>
<dbReference type="EMBL" id="CP032050">
    <property type="protein sequence ID" value="AYN66764.1"/>
    <property type="molecule type" value="Genomic_DNA"/>
</dbReference>
<evidence type="ECO:0000313" key="2">
    <source>
        <dbReference type="Proteomes" id="UP000276309"/>
    </source>
</evidence>
<reference evidence="1 2" key="1">
    <citation type="submission" date="2018-08" db="EMBL/GenBank/DDBJ databases">
        <title>The reduced genetic potential of extracellular carbohydrate catabolism in Euzebyella marina RN62, a Flavobacteriia bacterium isolated from the hadal water.</title>
        <authorList>
            <person name="Xue C."/>
        </authorList>
    </citation>
    <scope>NUCLEOTIDE SEQUENCE [LARGE SCALE GENOMIC DNA]</scope>
    <source>
        <strain evidence="1 2">RN62</strain>
    </source>
</reference>
<evidence type="ECO:0000313" key="1">
    <source>
        <dbReference type="EMBL" id="AYN66764.1"/>
    </source>
</evidence>
<name>A0A3G2L3B2_9FLAO</name>
<accession>A0A3G2L3B2</accession>
<dbReference type="InterPro" id="IPR011990">
    <property type="entry name" value="TPR-like_helical_dom_sf"/>
</dbReference>
<proteinExistence type="predicted"/>
<sequence>MYENIEGKNQIKYLLAMDKETLLYQYFSNQLTSEEQEAFDELLKNDREFKEQYDFEKNLQKVIQEEKSTELKEKLQLFESEIKDEKVVQLEPESRFSVYRKWMVAASIALLIGLGYLGYNNFSGPNYNQLYEDNFQNYPNTVFEISRGESVESIERNAFSQYELDNYAEAITNFEKIPLADRNDYIDFYMGMSYLNLKQYDKAQEFLQKAAESETQLKAEAYWYLAMVALKTKDKQKALQWLEILVDMYDYKKERAQELIDALN</sequence>
<dbReference type="SUPFAM" id="SSF48452">
    <property type="entry name" value="TPR-like"/>
    <property type="match status" value="1"/>
</dbReference>
<dbReference type="OrthoDB" id="979271at2"/>
<dbReference type="AlphaFoldDB" id="A0A3G2L3B2"/>
<dbReference type="Pfam" id="PF13432">
    <property type="entry name" value="TPR_16"/>
    <property type="match status" value="1"/>
</dbReference>
<keyword evidence="2" id="KW-1185">Reference proteome</keyword>
<protein>
    <submittedName>
        <fullName evidence="1">Tetratricopeptide repeat protein</fullName>
    </submittedName>
</protein>
<dbReference type="KEGG" id="emar:D1013_04895"/>
<dbReference type="Proteomes" id="UP000276309">
    <property type="component" value="Chromosome"/>
</dbReference>
<dbReference type="Gene3D" id="1.25.40.10">
    <property type="entry name" value="Tetratricopeptide repeat domain"/>
    <property type="match status" value="1"/>
</dbReference>